<reference evidence="3" key="2">
    <citation type="journal article" date="2021" name="PeerJ">
        <title>Extensive microbial diversity within the chicken gut microbiome revealed by metagenomics and culture.</title>
        <authorList>
            <person name="Gilroy R."/>
            <person name="Ravi A."/>
            <person name="Getino M."/>
            <person name="Pursley I."/>
            <person name="Horton D.L."/>
            <person name="Alikhan N.F."/>
            <person name="Baker D."/>
            <person name="Gharbi K."/>
            <person name="Hall N."/>
            <person name="Watson M."/>
            <person name="Adriaenssens E.M."/>
            <person name="Foster-Nyarko E."/>
            <person name="Jarju S."/>
            <person name="Secka A."/>
            <person name="Antonio M."/>
            <person name="Oren A."/>
            <person name="Chaudhuri R.R."/>
            <person name="La Ragione R."/>
            <person name="Hildebrand F."/>
            <person name="Pallen M.J."/>
        </authorList>
    </citation>
    <scope>NUCLEOTIDE SEQUENCE</scope>
    <source>
        <strain evidence="3">ChiGjej1B1-19959</strain>
    </source>
</reference>
<dbReference type="EMBL" id="DVMW01000001">
    <property type="protein sequence ID" value="HIU35025.1"/>
    <property type="molecule type" value="Genomic_DNA"/>
</dbReference>
<evidence type="ECO:0000313" key="4">
    <source>
        <dbReference type="Proteomes" id="UP000824071"/>
    </source>
</evidence>
<dbReference type="Pfam" id="PF02616">
    <property type="entry name" value="SMC_ScpA"/>
    <property type="match status" value="1"/>
</dbReference>
<gene>
    <name evidence="3" type="ORF">IAC53_00210</name>
</gene>
<organism evidence="3 4">
    <name type="scientific">Candidatus Fimenecus excrementigallinarum</name>
    <dbReference type="NCBI Taxonomy" id="2840816"/>
    <lineage>
        <taxon>Bacteria</taxon>
        <taxon>Bacillati</taxon>
        <taxon>Bacillota</taxon>
        <taxon>Clostridia</taxon>
        <taxon>Candidatus Fimenecus</taxon>
    </lineage>
</organism>
<sequence length="246" mass="28303">MEQISYKLEVFEGPMDLLLHLISKHKLNIYDIPILTLVEQYTDYVKRMQEEDMYVASAFLEMAARLVYIKTVSLLPVYEEAEKLKQELTGELIEYRDCKQMAQKLAEQTEGFDRFVREPTQVEADPTYTRLHEPSELFRAYLRAAGKRLRKLPPPVEAFRGIVATKIVSVESKIRSIYQTLRSGGRKQRFYRLFSGAQSRSDLVATFLAVLELAKSKKVRIDGDGKSADVELLTDDFGDFGSKEWG</sequence>
<dbReference type="GO" id="GO:0007059">
    <property type="term" value="P:chromosome segregation"/>
    <property type="evidence" value="ECO:0007669"/>
    <property type="project" value="UniProtKB-KW"/>
</dbReference>
<dbReference type="AlphaFoldDB" id="A0A9D1IDM2"/>
<dbReference type="InterPro" id="IPR003768">
    <property type="entry name" value="ScpA"/>
</dbReference>
<dbReference type="Gene3D" id="6.10.250.2410">
    <property type="match status" value="1"/>
</dbReference>
<name>A0A9D1IDM2_9FIRM</name>
<dbReference type="PANTHER" id="PTHR33969:SF2">
    <property type="entry name" value="SEGREGATION AND CONDENSATION PROTEIN A"/>
    <property type="match status" value="1"/>
</dbReference>
<evidence type="ECO:0000256" key="2">
    <source>
        <dbReference type="ARBA" id="ARBA00044777"/>
    </source>
</evidence>
<comment type="caution">
    <text evidence="3">The sequence shown here is derived from an EMBL/GenBank/DDBJ whole genome shotgun (WGS) entry which is preliminary data.</text>
</comment>
<evidence type="ECO:0000313" key="3">
    <source>
        <dbReference type="EMBL" id="HIU35025.1"/>
    </source>
</evidence>
<protein>
    <recommendedName>
        <fullName evidence="2">Segregation and condensation protein A</fullName>
    </recommendedName>
</protein>
<proteinExistence type="predicted"/>
<evidence type="ECO:0000256" key="1">
    <source>
        <dbReference type="ARBA" id="ARBA00022829"/>
    </source>
</evidence>
<dbReference type="PANTHER" id="PTHR33969">
    <property type="entry name" value="SEGREGATION AND CONDENSATION PROTEIN A"/>
    <property type="match status" value="1"/>
</dbReference>
<keyword evidence="1" id="KW-0159">Chromosome partition</keyword>
<dbReference type="Proteomes" id="UP000824071">
    <property type="component" value="Unassembled WGS sequence"/>
</dbReference>
<reference evidence="3" key="1">
    <citation type="submission" date="2020-10" db="EMBL/GenBank/DDBJ databases">
        <authorList>
            <person name="Gilroy R."/>
        </authorList>
    </citation>
    <scope>NUCLEOTIDE SEQUENCE</scope>
    <source>
        <strain evidence="3">ChiGjej1B1-19959</strain>
    </source>
</reference>
<accession>A0A9D1IDM2</accession>